<feature type="domain" description="M23ase beta-sheet core" evidence="3">
    <location>
        <begin position="351"/>
        <end position="461"/>
    </location>
</feature>
<feature type="region of interest" description="Disordered" evidence="2">
    <location>
        <begin position="285"/>
        <end position="310"/>
    </location>
</feature>
<dbReference type="SUPFAM" id="SSF51261">
    <property type="entry name" value="Duplicated hybrid motif"/>
    <property type="match status" value="1"/>
</dbReference>
<dbReference type="Proteomes" id="UP001489509">
    <property type="component" value="Unassembled WGS sequence"/>
</dbReference>
<dbReference type="PANTHER" id="PTHR21666:SF270">
    <property type="entry name" value="MUREIN HYDROLASE ACTIVATOR ENVC"/>
    <property type="match status" value="1"/>
</dbReference>
<sequence length="468" mass="52253">MSYKSLGRRKGLKTKFLCLLTVLTVMIGSMPMTALGLTQAEADKMRKELDAKIADLQTQYNTALQNQEDAQGQIVIIEESIQTLEEQQAVINDQIAQLDTTIQEYDRQLQELDGKVQATQQEIDGLNARITQLETDLSAKEAQVDDTYEVFMQRMRVLYMSGEVSSLTMFFNSGDFADYLYQAEVKQRLAEQDKQLVDTLRTQIEEMNATKADIETSKQTLSAKMDELQAARGEQQDKKNQVQAEKAKQVEAKQALDSNVAELANLRSEQQAKVEYAQRQQAKAQQGISAAQEEKSSIQVTEQGKDENPVVPPVDEDPSAMNFIWPVPGYDRPSNISSPYGNRVIFGRLEFHSGIDIAGYGDYGHIAGKTIVAAEDGVVTIAKNDGQWNYGWGNYVSIDHGINSADGKRYETFYGHTQTVLVSVGQYVTKGTPIALVGTTGNSTGYHLHFEVRANNQYQNPMNYVHTR</sequence>
<feature type="coiled-coil region" evidence="1">
    <location>
        <begin position="190"/>
        <end position="248"/>
    </location>
</feature>
<organism evidence="4 5">
    <name type="scientific">Solibaculum intestinale</name>
    <dbReference type="NCBI Taxonomy" id="3133165"/>
    <lineage>
        <taxon>Bacteria</taxon>
        <taxon>Bacillati</taxon>
        <taxon>Bacillota</taxon>
        <taxon>Clostridia</taxon>
        <taxon>Eubacteriales</taxon>
        <taxon>Oscillospiraceae</taxon>
        <taxon>Solibaculum</taxon>
    </lineage>
</organism>
<comment type="caution">
    <text evidence="4">The sequence shown here is derived from an EMBL/GenBank/DDBJ whole genome shotgun (WGS) entry which is preliminary data.</text>
</comment>
<dbReference type="RefSeq" id="WP_349218484.1">
    <property type="nucleotide sequence ID" value="NZ_JBBMFD010000005.1"/>
</dbReference>
<evidence type="ECO:0000256" key="1">
    <source>
        <dbReference type="SAM" id="Coils"/>
    </source>
</evidence>
<dbReference type="InterPro" id="IPR050570">
    <property type="entry name" value="Cell_wall_metabolism_enzyme"/>
</dbReference>
<dbReference type="Gene3D" id="2.70.70.10">
    <property type="entry name" value="Glucose Permease (Domain IIA)"/>
    <property type="match status" value="1"/>
</dbReference>
<evidence type="ECO:0000313" key="4">
    <source>
        <dbReference type="EMBL" id="MEQ2440105.1"/>
    </source>
</evidence>
<accession>A0ABV1DYI0</accession>
<gene>
    <name evidence="4" type="ORF">WMO26_04625</name>
</gene>
<dbReference type="EMBL" id="JBBMFD010000005">
    <property type="protein sequence ID" value="MEQ2440105.1"/>
    <property type="molecule type" value="Genomic_DNA"/>
</dbReference>
<dbReference type="InterPro" id="IPR011055">
    <property type="entry name" value="Dup_hybrid_motif"/>
</dbReference>
<feature type="coiled-coil region" evidence="1">
    <location>
        <begin position="39"/>
        <end position="143"/>
    </location>
</feature>
<evidence type="ECO:0000259" key="3">
    <source>
        <dbReference type="Pfam" id="PF01551"/>
    </source>
</evidence>
<dbReference type="PANTHER" id="PTHR21666">
    <property type="entry name" value="PEPTIDASE-RELATED"/>
    <property type="match status" value="1"/>
</dbReference>
<dbReference type="Gene3D" id="6.10.250.3150">
    <property type="match status" value="1"/>
</dbReference>
<dbReference type="InterPro" id="IPR016047">
    <property type="entry name" value="M23ase_b-sheet_dom"/>
</dbReference>
<name>A0ABV1DYI0_9FIRM</name>
<dbReference type="CDD" id="cd12797">
    <property type="entry name" value="M23_peptidase"/>
    <property type="match status" value="1"/>
</dbReference>
<evidence type="ECO:0000256" key="2">
    <source>
        <dbReference type="SAM" id="MobiDB-lite"/>
    </source>
</evidence>
<evidence type="ECO:0000313" key="5">
    <source>
        <dbReference type="Proteomes" id="UP001489509"/>
    </source>
</evidence>
<protein>
    <submittedName>
        <fullName evidence="4">Peptidoglycan DD-metalloendopeptidase family protein</fullName>
    </submittedName>
</protein>
<keyword evidence="1" id="KW-0175">Coiled coil</keyword>
<dbReference type="SUPFAM" id="SSF57997">
    <property type="entry name" value="Tropomyosin"/>
    <property type="match status" value="1"/>
</dbReference>
<reference evidence="4 5" key="1">
    <citation type="submission" date="2024-03" db="EMBL/GenBank/DDBJ databases">
        <title>Human intestinal bacterial collection.</title>
        <authorList>
            <person name="Pauvert C."/>
            <person name="Hitch T.C.A."/>
            <person name="Clavel T."/>
        </authorList>
    </citation>
    <scope>NUCLEOTIDE SEQUENCE [LARGE SCALE GENOMIC DNA]</scope>
    <source>
        <strain evidence="4 5">CLA-JM-H44</strain>
    </source>
</reference>
<proteinExistence type="predicted"/>
<dbReference type="Pfam" id="PF01551">
    <property type="entry name" value="Peptidase_M23"/>
    <property type="match status" value="1"/>
</dbReference>
<keyword evidence="5" id="KW-1185">Reference proteome</keyword>